<dbReference type="EMBL" id="AYSL01001290">
    <property type="protein sequence ID" value="KTF06225.1"/>
    <property type="molecule type" value="Genomic_DNA"/>
</dbReference>
<gene>
    <name evidence="1" type="ORF">MGSAQ_002278</name>
</gene>
<comment type="caution">
    <text evidence="1">The sequence shown here is derived from an EMBL/GenBank/DDBJ whole genome shotgun (WGS) entry which is preliminary data.</text>
</comment>
<proteinExistence type="predicted"/>
<dbReference type="AlphaFoldDB" id="A0A1B6NRW2"/>
<sequence length="22" mass="2385">QTRALRKGALKAEKTNVAGKMI</sequence>
<accession>A0A1B6NRW2</accession>
<name>A0A1B6NRW2_9ZZZZ</name>
<evidence type="ECO:0000313" key="1">
    <source>
        <dbReference type="EMBL" id="KTF06225.1"/>
    </source>
</evidence>
<reference evidence="1" key="1">
    <citation type="submission" date="2013-11" db="EMBL/GenBank/DDBJ databases">
        <title>Microbial diversity, functional groups and degradation webs in Northern and Southern Mediterranean and Red Sea marine crude oil polluted sites.</title>
        <authorList>
            <person name="Daffonchio D."/>
            <person name="Mapelli F."/>
            <person name="Ferrer M."/>
            <person name="Richter M."/>
            <person name="Cherif A."/>
            <person name="Malkawi H.I."/>
            <person name="Yakimov M.M."/>
            <person name="Abdel-Fattah Y.R."/>
            <person name="Blaghen M."/>
            <person name="Golyshin P.N."/>
            <person name="Kalogerakis N."/>
            <person name="Boon N."/>
            <person name="Magagnini M."/>
            <person name="Fava F."/>
        </authorList>
    </citation>
    <scope>NUCLEOTIDE SEQUENCE</scope>
</reference>
<protein>
    <submittedName>
        <fullName evidence="1">Uncharacterized protein</fullName>
    </submittedName>
</protein>
<feature type="non-terminal residue" evidence="1">
    <location>
        <position position="1"/>
    </location>
</feature>
<organism evidence="1">
    <name type="scientific">marine sediment metagenome</name>
    <dbReference type="NCBI Taxonomy" id="412755"/>
    <lineage>
        <taxon>unclassified sequences</taxon>
        <taxon>metagenomes</taxon>
        <taxon>ecological metagenomes</taxon>
    </lineage>
</organism>